<proteinExistence type="inferred from homology"/>
<name>A0AAD2CSK7_9STRA</name>
<dbReference type="EMBL" id="CAKOGP040000424">
    <property type="protein sequence ID" value="CAJ1934958.1"/>
    <property type="molecule type" value="Genomic_DNA"/>
</dbReference>
<reference evidence="8" key="1">
    <citation type="submission" date="2023-08" db="EMBL/GenBank/DDBJ databases">
        <authorList>
            <person name="Audoor S."/>
            <person name="Bilcke G."/>
        </authorList>
    </citation>
    <scope>NUCLEOTIDE SEQUENCE</scope>
</reference>
<dbReference type="AlphaFoldDB" id="A0AAD2CSK7"/>
<keyword evidence="2 6" id="KW-0732">Signal</keyword>
<dbReference type="PANTHER" id="PTHR43108">
    <property type="entry name" value="N-ACETYLGLUCOSAMINE-6-SULFATASE FAMILY MEMBER"/>
    <property type="match status" value="1"/>
</dbReference>
<evidence type="ECO:0000313" key="9">
    <source>
        <dbReference type="Proteomes" id="UP001295423"/>
    </source>
</evidence>
<evidence type="ECO:0000256" key="3">
    <source>
        <dbReference type="ARBA" id="ARBA00022801"/>
    </source>
</evidence>
<keyword evidence="9" id="KW-1185">Reference proteome</keyword>
<dbReference type="InterPro" id="IPR017850">
    <property type="entry name" value="Alkaline_phosphatase_core_sf"/>
</dbReference>
<dbReference type="InterPro" id="IPR024607">
    <property type="entry name" value="Sulfatase_CS"/>
</dbReference>
<dbReference type="PANTHER" id="PTHR43108:SF8">
    <property type="entry name" value="SD21168P"/>
    <property type="match status" value="1"/>
</dbReference>
<dbReference type="SUPFAM" id="SSF53649">
    <property type="entry name" value="Alkaline phosphatase-like"/>
    <property type="match status" value="1"/>
</dbReference>
<keyword evidence="4" id="KW-0325">Glycoprotein</keyword>
<dbReference type="PROSITE" id="PS00523">
    <property type="entry name" value="SULFATASE_1"/>
    <property type="match status" value="1"/>
</dbReference>
<feature type="compositionally biased region" description="Low complexity" evidence="5">
    <location>
        <begin position="239"/>
        <end position="251"/>
    </location>
</feature>
<dbReference type="GO" id="GO:0008449">
    <property type="term" value="F:N-acetylglucosamine-6-sulfatase activity"/>
    <property type="evidence" value="ECO:0007669"/>
    <property type="project" value="TreeGrafter"/>
</dbReference>
<evidence type="ECO:0000256" key="4">
    <source>
        <dbReference type="ARBA" id="ARBA00023180"/>
    </source>
</evidence>
<dbReference type="Gene3D" id="3.40.720.10">
    <property type="entry name" value="Alkaline Phosphatase, subunit A"/>
    <property type="match status" value="1"/>
</dbReference>
<dbReference type="Pfam" id="PF00884">
    <property type="entry name" value="Sulfatase"/>
    <property type="match status" value="1"/>
</dbReference>
<feature type="domain" description="Sulfatase N-terminal" evidence="7">
    <location>
        <begin position="39"/>
        <end position="429"/>
    </location>
</feature>
<feature type="signal peptide" evidence="6">
    <location>
        <begin position="1"/>
        <end position="29"/>
    </location>
</feature>
<evidence type="ECO:0000256" key="6">
    <source>
        <dbReference type="SAM" id="SignalP"/>
    </source>
</evidence>
<evidence type="ECO:0000259" key="7">
    <source>
        <dbReference type="Pfam" id="PF00884"/>
    </source>
</evidence>
<feature type="chain" id="PRO_5042290382" description="Sulfatase N-terminal domain-containing protein" evidence="6">
    <location>
        <begin position="30"/>
        <end position="627"/>
    </location>
</feature>
<organism evidence="8 9">
    <name type="scientific">Cylindrotheca closterium</name>
    <dbReference type="NCBI Taxonomy" id="2856"/>
    <lineage>
        <taxon>Eukaryota</taxon>
        <taxon>Sar</taxon>
        <taxon>Stramenopiles</taxon>
        <taxon>Ochrophyta</taxon>
        <taxon>Bacillariophyta</taxon>
        <taxon>Bacillariophyceae</taxon>
        <taxon>Bacillariophycidae</taxon>
        <taxon>Bacillariales</taxon>
        <taxon>Bacillariaceae</taxon>
        <taxon>Cylindrotheca</taxon>
    </lineage>
</organism>
<keyword evidence="3" id="KW-0378">Hydrolase</keyword>
<comment type="caution">
    <text evidence="8">The sequence shown here is derived from an EMBL/GenBank/DDBJ whole genome shotgun (WGS) entry which is preliminary data.</text>
</comment>
<comment type="similarity">
    <text evidence="1">Belongs to the sulfatase family.</text>
</comment>
<evidence type="ECO:0000313" key="8">
    <source>
        <dbReference type="EMBL" id="CAJ1934958.1"/>
    </source>
</evidence>
<dbReference type="Proteomes" id="UP001295423">
    <property type="component" value="Unassembled WGS sequence"/>
</dbReference>
<evidence type="ECO:0000256" key="2">
    <source>
        <dbReference type="ARBA" id="ARBA00022729"/>
    </source>
</evidence>
<evidence type="ECO:0000256" key="5">
    <source>
        <dbReference type="SAM" id="MobiDB-lite"/>
    </source>
</evidence>
<dbReference type="InterPro" id="IPR000917">
    <property type="entry name" value="Sulfatase_N"/>
</dbReference>
<feature type="region of interest" description="Disordered" evidence="5">
    <location>
        <begin position="222"/>
        <end position="251"/>
    </location>
</feature>
<evidence type="ECO:0000256" key="1">
    <source>
        <dbReference type="ARBA" id="ARBA00008779"/>
    </source>
</evidence>
<dbReference type="GO" id="GO:0005539">
    <property type="term" value="F:glycosaminoglycan binding"/>
    <property type="evidence" value="ECO:0007669"/>
    <property type="project" value="TreeGrafter"/>
</dbReference>
<gene>
    <name evidence="8" type="ORF">CYCCA115_LOCUS4295</name>
</gene>
<accession>A0AAD2CSK7</accession>
<sequence>MASCVAPSLKQRHVIIILIFTITIHNVIASTSENPKKLPNFVVVLTDDLDLTLGGADASTLKKTRNLIADQGITLTNWFAQTPVCCPSRAELLTGRMLHNIRKPSMDAIGCMSVDVQEDLNIPFYQEYYFARHFSEDLNYTVGIFGKHLNTKNPKGCPRGVDRWLINGGGDYLNPSFYWASKGVEPTTVHFDNCTDTTGMPCYSTSVIGNATIDWIREHYHKTRRRRGGDDNDDNDCTQQQQQQHEQQQQEQPFFALVSVKAPHLQDGDGFPKAIPAPWYENCTIPETIAPRTPNYNHSCPDHHWLVRNQPPLTQLQGKEVDELYQSRLKTLLSVDDLVEGLVQTLQDLDLLENTYLLFTSDNGFRLGQFRMPEAKFHPYENDIRLPMMMRGPNLPSATRTGTTTTTTSQKNSILGTHVDLMPTLLGLATQTWNNSIVPPTMDGSNLAGALVVDHSTSIRSNNNNNKTNNASFGVEESSPSMQANPSSAILVEYPSLGNVVRYQHLMDTYNHTFLALRIIVDNDDDDDDDRRWNIKYIEFFDCREDWNLTGPALEAEYYDLDQDPFEMQNLIPTISLPFRRRLHEAMMMLYKCKGDSCRRALGRGALEHVMNDNNNNNNDKVSTSQS</sequence>
<protein>
    <recommendedName>
        <fullName evidence="7">Sulfatase N-terminal domain-containing protein</fullName>
    </recommendedName>
</protein>
<feature type="region of interest" description="Disordered" evidence="5">
    <location>
        <begin position="458"/>
        <end position="480"/>
    </location>
</feature>